<dbReference type="Gene3D" id="3.30.700.10">
    <property type="entry name" value="Glycoprotein, Type 4 Pilin"/>
    <property type="match status" value="1"/>
</dbReference>
<proteinExistence type="predicted"/>
<dbReference type="Gene3D" id="2.60.60.40">
    <property type="match status" value="1"/>
</dbReference>
<gene>
    <name evidence="3" type="ORF">J2Y00_001816</name>
</gene>
<accession>A0AAE4BKW6</accession>
<keyword evidence="1" id="KW-0472">Membrane</keyword>
<dbReference type="SUPFAM" id="SSF54523">
    <property type="entry name" value="Pili subunits"/>
    <property type="match status" value="1"/>
</dbReference>
<protein>
    <submittedName>
        <fullName evidence="3">Tfp pilus assembly protein PilE</fullName>
    </submittedName>
</protein>
<evidence type="ECO:0000313" key="4">
    <source>
        <dbReference type="Proteomes" id="UP001185331"/>
    </source>
</evidence>
<dbReference type="InterPro" id="IPR031768">
    <property type="entry name" value="CBM60_xylan-bd"/>
</dbReference>
<comment type="caution">
    <text evidence="3">The sequence shown here is derived from an EMBL/GenBank/DDBJ whole genome shotgun (WGS) entry which is preliminary data.</text>
</comment>
<feature type="domain" description="Carbohydrate binding module xylan-binding" evidence="2">
    <location>
        <begin position="179"/>
        <end position="258"/>
    </location>
</feature>
<evidence type="ECO:0000256" key="1">
    <source>
        <dbReference type="SAM" id="Phobius"/>
    </source>
</evidence>
<keyword evidence="1" id="KW-1133">Transmembrane helix</keyword>
<dbReference type="EMBL" id="JAVDQK010000004">
    <property type="protein sequence ID" value="MDR6218253.1"/>
    <property type="molecule type" value="Genomic_DNA"/>
</dbReference>
<dbReference type="AlphaFoldDB" id="A0AAE4BKW6"/>
<reference evidence="3" key="1">
    <citation type="submission" date="2023-07" db="EMBL/GenBank/DDBJ databases">
        <title>Sorghum-associated microbial communities from plants grown in Nebraska, USA.</title>
        <authorList>
            <person name="Schachtman D."/>
        </authorList>
    </citation>
    <scope>NUCLEOTIDE SEQUENCE</scope>
    <source>
        <strain evidence="3">BE330</strain>
    </source>
</reference>
<sequence>MSAPASRRFTRALSVIELLVSIAALLVLISAAVISVNKTRLRGYDAVAVACAKSVADAQTKYHGDTDTYATTTTQLDAGMMRTCRDVTVVTSGPITDKRFVNIVFHPMGEATYTVTESGARRSLPTAPTASSPVTLSIVGGRAGCNYVYTDPSAGGTGQMPCGNDYVSFVAPTTGTYEVSVTAYATPYSGWPVLALRQGGVTLATVEVTSRAASPFSFGRVSVTRSEPLDVVFTNDACCGPEGTPDRDRNVYVTNLTLR</sequence>
<organism evidence="3 4">
    <name type="scientific">Deinococcus soli</name>
    <name type="common">ex Cha et al. 2016</name>
    <dbReference type="NCBI Taxonomy" id="1309411"/>
    <lineage>
        <taxon>Bacteria</taxon>
        <taxon>Thermotogati</taxon>
        <taxon>Deinococcota</taxon>
        <taxon>Deinococci</taxon>
        <taxon>Deinococcales</taxon>
        <taxon>Deinococcaceae</taxon>
        <taxon>Deinococcus</taxon>
    </lineage>
</organism>
<feature type="transmembrane region" description="Helical" evidence="1">
    <location>
        <begin position="12"/>
        <end position="34"/>
    </location>
</feature>
<evidence type="ECO:0000313" key="3">
    <source>
        <dbReference type="EMBL" id="MDR6218253.1"/>
    </source>
</evidence>
<name>A0AAE4BKW6_9DEIO</name>
<evidence type="ECO:0000259" key="2">
    <source>
        <dbReference type="Pfam" id="PF16841"/>
    </source>
</evidence>
<dbReference type="InterPro" id="IPR045584">
    <property type="entry name" value="Pilin-like"/>
</dbReference>
<dbReference type="Pfam" id="PF16841">
    <property type="entry name" value="CBM60"/>
    <property type="match status" value="1"/>
</dbReference>
<keyword evidence="1" id="KW-0812">Transmembrane</keyword>
<dbReference type="RefSeq" id="WP_309854564.1">
    <property type="nucleotide sequence ID" value="NZ_JAVDQJ010000005.1"/>
</dbReference>
<dbReference type="Proteomes" id="UP001185331">
    <property type="component" value="Unassembled WGS sequence"/>
</dbReference>